<protein>
    <submittedName>
        <fullName evidence="1">Uncharacterized protein</fullName>
    </submittedName>
</protein>
<evidence type="ECO:0000313" key="1">
    <source>
        <dbReference type="EnsemblPlants" id="OGLUM12G06290.1"/>
    </source>
</evidence>
<dbReference type="Gramene" id="OGLUM12G06290.1">
    <property type="protein sequence ID" value="OGLUM12G06290.1"/>
    <property type="gene ID" value="OGLUM12G06290"/>
</dbReference>
<accession>A0A0E0BQ15</accession>
<evidence type="ECO:0000313" key="2">
    <source>
        <dbReference type="Proteomes" id="UP000026961"/>
    </source>
</evidence>
<dbReference type="Proteomes" id="UP000026961">
    <property type="component" value="Chromosome 12"/>
</dbReference>
<dbReference type="AlphaFoldDB" id="A0A0E0BQ15"/>
<reference evidence="1" key="2">
    <citation type="submission" date="2018-05" db="EMBL/GenBank/DDBJ databases">
        <title>OgluRS3 (Oryza glumaepatula Reference Sequence Version 3).</title>
        <authorList>
            <person name="Zhang J."/>
            <person name="Kudrna D."/>
            <person name="Lee S."/>
            <person name="Talag J."/>
            <person name="Welchert J."/>
            <person name="Wing R.A."/>
        </authorList>
    </citation>
    <scope>NUCLEOTIDE SEQUENCE [LARGE SCALE GENOMIC DNA]</scope>
</reference>
<dbReference type="EnsemblPlants" id="OGLUM12G06290.1">
    <property type="protein sequence ID" value="OGLUM12G06290.1"/>
    <property type="gene ID" value="OGLUM12G06290"/>
</dbReference>
<name>A0A0E0BQ15_9ORYZ</name>
<keyword evidence="2" id="KW-1185">Reference proteome</keyword>
<reference evidence="1" key="1">
    <citation type="submission" date="2015-04" db="UniProtKB">
        <authorList>
            <consortium name="EnsemblPlants"/>
        </authorList>
    </citation>
    <scope>IDENTIFICATION</scope>
</reference>
<organism evidence="1">
    <name type="scientific">Oryza glumipatula</name>
    <dbReference type="NCBI Taxonomy" id="40148"/>
    <lineage>
        <taxon>Eukaryota</taxon>
        <taxon>Viridiplantae</taxon>
        <taxon>Streptophyta</taxon>
        <taxon>Embryophyta</taxon>
        <taxon>Tracheophyta</taxon>
        <taxon>Spermatophyta</taxon>
        <taxon>Magnoliopsida</taxon>
        <taxon>Liliopsida</taxon>
        <taxon>Poales</taxon>
        <taxon>Poaceae</taxon>
        <taxon>BOP clade</taxon>
        <taxon>Oryzoideae</taxon>
        <taxon>Oryzeae</taxon>
        <taxon>Oryzinae</taxon>
        <taxon>Oryza</taxon>
    </lineage>
</organism>
<proteinExistence type="predicted"/>
<sequence length="153" mass="16673">MATRTVHELADQLDLGVADAKLSCSPPETPNQLHSSMGCTVHWNVSGGKWHCRHHRGGWELDLRAHRRLPSRRRPPPLPPRPVDARVVRAFQPPAMPAHARASLSMPAQGRCTPASWSSAGLPSGFPTVAAAGGRHRDAVLLLSPSLRRPAYR</sequence>
<dbReference type="HOGENOM" id="CLU_1716085_0_0_1"/>